<keyword evidence="5" id="KW-0805">Transcription regulation</keyword>
<keyword evidence="4" id="KW-0862">Zinc</keyword>
<feature type="region of interest" description="Disordered" evidence="9">
    <location>
        <begin position="297"/>
        <end position="322"/>
    </location>
</feature>
<evidence type="ECO:0000256" key="3">
    <source>
        <dbReference type="ARBA" id="ARBA00022771"/>
    </source>
</evidence>
<dbReference type="GO" id="GO:0008270">
    <property type="term" value="F:zinc ion binding"/>
    <property type="evidence" value="ECO:0007669"/>
    <property type="project" value="UniProtKB-KW"/>
</dbReference>
<evidence type="ECO:0000256" key="4">
    <source>
        <dbReference type="ARBA" id="ARBA00022833"/>
    </source>
</evidence>
<feature type="region of interest" description="Disordered" evidence="9">
    <location>
        <begin position="1"/>
        <end position="61"/>
    </location>
</feature>
<feature type="compositionally biased region" description="Polar residues" evidence="9">
    <location>
        <begin position="305"/>
        <end position="322"/>
    </location>
</feature>
<evidence type="ECO:0000256" key="9">
    <source>
        <dbReference type="SAM" id="MobiDB-lite"/>
    </source>
</evidence>
<keyword evidence="7" id="KW-0804">Transcription</keyword>
<comment type="subcellular location">
    <subcellularLocation>
        <location evidence="1">Nucleus</location>
    </subcellularLocation>
</comment>
<keyword evidence="8" id="KW-0539">Nucleus</keyword>
<sequence>PPTTHARKTPTTRATNEGLLSDSPGPSSQFAQTPKTYGKQPSHYPTPSIQSSRPPSIPSTTSFQEALQMLYQKHPLPSRPLLSNPFPMLPTHMLRGGPRKRFSTDDVEGPSRGTIAGGQSFPRRQSESGLYRLAERMQRQPPGGQGSLKRVRSEQQDVPFSMLGQHHSTTASSGQPFALTMVLGEQAPVTNPEQLARNIFIPLLNPSQAFQTTTATAPSSSPSHHHHPRTPALDLLLMTEGEARQLSETMLAGSSGVSHTPSERLSNLPAGLSSALRSYPSAPSTSDETCTPQVIPFTGAPVDVTPTTQSRTGPISADTNFPSASELQTSFRRSEAAKCRRVYGAVNKSRWCKQCRWKKACTRFQGPPHKNDPSNQT</sequence>
<dbReference type="PANTHER" id="PTHR13006">
    <property type="entry name" value="PAPILLOMAVIRUS REGULATORY FACTOR PRF-1"/>
    <property type="match status" value="1"/>
</dbReference>
<name>A0A5K3F2W3_MESCO</name>
<dbReference type="AlphaFoldDB" id="A0A5K3F2W3"/>
<dbReference type="PROSITE" id="PS50890">
    <property type="entry name" value="PUA"/>
    <property type="match status" value="1"/>
</dbReference>
<dbReference type="GO" id="GO:0003700">
    <property type="term" value="F:DNA-binding transcription factor activity"/>
    <property type="evidence" value="ECO:0007669"/>
    <property type="project" value="TreeGrafter"/>
</dbReference>
<evidence type="ECO:0000256" key="5">
    <source>
        <dbReference type="ARBA" id="ARBA00023015"/>
    </source>
</evidence>
<dbReference type="InterPro" id="IPR052253">
    <property type="entry name" value="CR1/CR2-DNA-binding_regulator"/>
</dbReference>
<evidence type="ECO:0000256" key="7">
    <source>
        <dbReference type="ARBA" id="ARBA00023163"/>
    </source>
</evidence>
<feature type="compositionally biased region" description="Low complexity" evidence="9">
    <location>
        <begin position="45"/>
        <end position="61"/>
    </location>
</feature>
<keyword evidence="3" id="KW-0863">Zinc-finger</keyword>
<proteinExistence type="predicted"/>
<evidence type="ECO:0000256" key="8">
    <source>
        <dbReference type="ARBA" id="ARBA00023242"/>
    </source>
</evidence>
<dbReference type="GO" id="GO:0000978">
    <property type="term" value="F:RNA polymerase II cis-regulatory region sequence-specific DNA binding"/>
    <property type="evidence" value="ECO:0007669"/>
    <property type="project" value="TreeGrafter"/>
</dbReference>
<accession>A0A5K3F2W3</accession>
<keyword evidence="2" id="KW-0479">Metal-binding</keyword>
<evidence type="ECO:0000256" key="6">
    <source>
        <dbReference type="ARBA" id="ARBA00023125"/>
    </source>
</evidence>
<organism evidence="10">
    <name type="scientific">Mesocestoides corti</name>
    <name type="common">Flatworm</name>
    <dbReference type="NCBI Taxonomy" id="53468"/>
    <lineage>
        <taxon>Eukaryota</taxon>
        <taxon>Metazoa</taxon>
        <taxon>Spiralia</taxon>
        <taxon>Lophotrochozoa</taxon>
        <taxon>Platyhelminthes</taxon>
        <taxon>Cestoda</taxon>
        <taxon>Eucestoda</taxon>
        <taxon>Cyclophyllidea</taxon>
        <taxon>Mesocestoididae</taxon>
        <taxon>Mesocestoides</taxon>
    </lineage>
</organism>
<reference evidence="10" key="1">
    <citation type="submission" date="2019-11" db="UniProtKB">
        <authorList>
            <consortium name="WormBaseParasite"/>
        </authorList>
    </citation>
    <scope>IDENTIFICATION</scope>
</reference>
<protein>
    <submittedName>
        <fullName evidence="10">NCOR2</fullName>
    </submittedName>
</protein>
<feature type="compositionally biased region" description="Basic residues" evidence="9">
    <location>
        <begin position="1"/>
        <end position="10"/>
    </location>
</feature>
<dbReference type="GO" id="GO:0006357">
    <property type="term" value="P:regulation of transcription by RNA polymerase II"/>
    <property type="evidence" value="ECO:0007669"/>
    <property type="project" value="TreeGrafter"/>
</dbReference>
<evidence type="ECO:0000256" key="1">
    <source>
        <dbReference type="ARBA" id="ARBA00004123"/>
    </source>
</evidence>
<feature type="compositionally biased region" description="Polar residues" evidence="9">
    <location>
        <begin position="24"/>
        <end position="35"/>
    </location>
</feature>
<dbReference type="WBParaSite" id="MCU_005117-RA">
    <property type="protein sequence ID" value="MCU_005117-RA"/>
    <property type="gene ID" value="MCU_005117"/>
</dbReference>
<dbReference type="SMART" id="SM01366">
    <property type="entry name" value="c-clamp"/>
    <property type="match status" value="1"/>
</dbReference>
<feature type="region of interest" description="Disordered" evidence="9">
    <location>
        <begin position="100"/>
        <end position="123"/>
    </location>
</feature>
<dbReference type="PANTHER" id="PTHR13006:SF9">
    <property type="entry name" value="GLUCOSE TRANSPORTER 4 ENHANCER FACTOR, ISOFORM G"/>
    <property type="match status" value="1"/>
</dbReference>
<dbReference type="GO" id="GO:0005634">
    <property type="term" value="C:nucleus"/>
    <property type="evidence" value="ECO:0007669"/>
    <property type="project" value="UniProtKB-SubCell"/>
</dbReference>
<evidence type="ECO:0000256" key="2">
    <source>
        <dbReference type="ARBA" id="ARBA00022723"/>
    </source>
</evidence>
<evidence type="ECO:0000313" key="10">
    <source>
        <dbReference type="WBParaSite" id="MCU_005117-RA"/>
    </source>
</evidence>
<keyword evidence="6" id="KW-0238">DNA-binding</keyword>